<dbReference type="InterPro" id="IPR012885">
    <property type="entry name" value="F-box_Sdz-33"/>
</dbReference>
<evidence type="ECO:0000313" key="2">
    <source>
        <dbReference type="EMBL" id="KAF1764645.1"/>
    </source>
</evidence>
<protein>
    <recommendedName>
        <fullName evidence="1">F-box domain-containing protein</fullName>
    </recommendedName>
</protein>
<sequence length="340" mass="39698">MSSAFPLLRLPKKALHHVLYSIDYVDIVSFSLASNKTKEVVKSLNLKTNNINLGLENIIRIQIDAFKNNTTRLMWNFYPEDDNTSNKPIPVYMPARVIGMREPNPTQNHVKYRNPGLSIREWLAHFRYIFSFPGRYSLLFSRKTCKFDWSSLKETIGESEIGMLVFYNSCSLECAQTVLRQFPSVKRFFAFSRRLVNPSLYSNILIKNLDMLALGHPTLSLRIELDDLLLINSKEIHIRSLTITDKVINRFLKSWMRGSNPRMDYVSFTFSDGRFLDKDAILKGTNYHKVLLNQVRHYKSHERTIVVKGGYDIRRTDGTVGTVTIRQRFQERFVLFHVWC</sequence>
<organism evidence="2 3">
    <name type="scientific">Caenorhabditis remanei</name>
    <name type="common">Caenorhabditis vulgaris</name>
    <dbReference type="NCBI Taxonomy" id="31234"/>
    <lineage>
        <taxon>Eukaryota</taxon>
        <taxon>Metazoa</taxon>
        <taxon>Ecdysozoa</taxon>
        <taxon>Nematoda</taxon>
        <taxon>Chromadorea</taxon>
        <taxon>Rhabditida</taxon>
        <taxon>Rhabditina</taxon>
        <taxon>Rhabditomorpha</taxon>
        <taxon>Rhabditoidea</taxon>
        <taxon>Rhabditidae</taxon>
        <taxon>Peloderinae</taxon>
        <taxon>Caenorhabditis</taxon>
    </lineage>
</organism>
<reference evidence="2 3" key="1">
    <citation type="submission" date="2019-12" db="EMBL/GenBank/DDBJ databases">
        <title>Chromosome-level assembly of the Caenorhabditis remanei genome.</title>
        <authorList>
            <person name="Teterina A.A."/>
            <person name="Willis J.H."/>
            <person name="Phillips P.C."/>
        </authorList>
    </citation>
    <scope>NUCLEOTIDE SEQUENCE [LARGE SCALE GENOMIC DNA]</scope>
    <source>
        <strain evidence="2 3">PX506</strain>
        <tissue evidence="2">Whole organism</tissue>
    </source>
</reference>
<dbReference type="CTD" id="78773938"/>
<dbReference type="GeneID" id="78773938"/>
<dbReference type="PROSITE" id="PS50181">
    <property type="entry name" value="FBOX"/>
    <property type="match status" value="1"/>
</dbReference>
<evidence type="ECO:0000313" key="3">
    <source>
        <dbReference type="Proteomes" id="UP000483820"/>
    </source>
</evidence>
<feature type="domain" description="F-box" evidence="1">
    <location>
        <begin position="4"/>
        <end position="51"/>
    </location>
</feature>
<accession>A0A6A5HBL7</accession>
<dbReference type="EMBL" id="WUAV01000002">
    <property type="protein sequence ID" value="KAF1764645.1"/>
    <property type="molecule type" value="Genomic_DNA"/>
</dbReference>
<dbReference type="PANTHER" id="PTHR22899">
    <property type="entry name" value="CYCLIN-RELATED F-BOX FAMILY"/>
    <property type="match status" value="1"/>
</dbReference>
<proteinExistence type="predicted"/>
<dbReference type="Pfam" id="PF00646">
    <property type="entry name" value="F-box"/>
    <property type="match status" value="1"/>
</dbReference>
<dbReference type="InterPro" id="IPR001810">
    <property type="entry name" value="F-box_dom"/>
</dbReference>
<dbReference type="Pfam" id="PF07735">
    <property type="entry name" value="FBA_2"/>
    <property type="match status" value="1"/>
</dbReference>
<dbReference type="Proteomes" id="UP000483820">
    <property type="component" value="Chromosome II"/>
</dbReference>
<evidence type="ECO:0000259" key="1">
    <source>
        <dbReference type="PROSITE" id="PS50181"/>
    </source>
</evidence>
<dbReference type="AlphaFoldDB" id="A0A6A5HBL7"/>
<comment type="caution">
    <text evidence="2">The sequence shown here is derived from an EMBL/GenBank/DDBJ whole genome shotgun (WGS) entry which is preliminary data.</text>
</comment>
<gene>
    <name evidence="2" type="ORF">GCK72_004594</name>
</gene>
<dbReference type="RefSeq" id="XP_053588972.1">
    <property type="nucleotide sequence ID" value="XM_053724778.1"/>
</dbReference>
<dbReference type="KEGG" id="crq:GCK72_004594"/>
<name>A0A6A5HBL7_CAERE</name>
<dbReference type="InterPro" id="IPR053222">
    <property type="entry name" value="Zygotic_Embryogenesis-Asso"/>
</dbReference>